<sequence length="116" mass="13588">MQPVEFLFIIALFFYSLVIWWHKARKILTPFMVWLFGIGLIADTAGTIFVCVLATNEWKFNPHTIFGLTAFLIMAAHFLWAILAIKSRGNFEVYFDRYSVKAWFFWLIAFVSGIPR</sequence>
<organism evidence="2 3">
    <name type="scientific">Candidatus Yanofskybacteria bacterium RIFCSPHIGHO2_02_FULL_41_11</name>
    <dbReference type="NCBI Taxonomy" id="1802675"/>
    <lineage>
        <taxon>Bacteria</taxon>
        <taxon>Candidatus Yanofskyibacteriota</taxon>
    </lineage>
</organism>
<name>A0A1F8F8H0_9BACT</name>
<feature type="transmembrane region" description="Helical" evidence="1">
    <location>
        <begin position="67"/>
        <end position="86"/>
    </location>
</feature>
<feature type="transmembrane region" description="Helical" evidence="1">
    <location>
        <begin position="98"/>
        <end position="115"/>
    </location>
</feature>
<dbReference type="EMBL" id="MGJP01000060">
    <property type="protein sequence ID" value="OGN08559.1"/>
    <property type="molecule type" value="Genomic_DNA"/>
</dbReference>
<keyword evidence="1" id="KW-0812">Transmembrane</keyword>
<keyword evidence="1" id="KW-1133">Transmembrane helix</keyword>
<evidence type="ECO:0000313" key="3">
    <source>
        <dbReference type="Proteomes" id="UP000177167"/>
    </source>
</evidence>
<comment type="caution">
    <text evidence="2">The sequence shown here is derived from an EMBL/GenBank/DDBJ whole genome shotgun (WGS) entry which is preliminary data.</text>
</comment>
<feature type="transmembrane region" description="Helical" evidence="1">
    <location>
        <begin position="34"/>
        <end position="55"/>
    </location>
</feature>
<dbReference type="AlphaFoldDB" id="A0A1F8F8H0"/>
<evidence type="ECO:0000313" key="2">
    <source>
        <dbReference type="EMBL" id="OGN08559.1"/>
    </source>
</evidence>
<reference evidence="2 3" key="1">
    <citation type="journal article" date="2016" name="Nat. Commun.">
        <title>Thousands of microbial genomes shed light on interconnected biogeochemical processes in an aquifer system.</title>
        <authorList>
            <person name="Anantharaman K."/>
            <person name="Brown C.T."/>
            <person name="Hug L.A."/>
            <person name="Sharon I."/>
            <person name="Castelle C.J."/>
            <person name="Probst A.J."/>
            <person name="Thomas B.C."/>
            <person name="Singh A."/>
            <person name="Wilkins M.J."/>
            <person name="Karaoz U."/>
            <person name="Brodie E.L."/>
            <person name="Williams K.H."/>
            <person name="Hubbard S.S."/>
            <person name="Banfield J.F."/>
        </authorList>
    </citation>
    <scope>NUCLEOTIDE SEQUENCE [LARGE SCALE GENOMIC DNA]</scope>
</reference>
<keyword evidence="1" id="KW-0472">Membrane</keyword>
<gene>
    <name evidence="2" type="ORF">A3J46_03865</name>
</gene>
<evidence type="ECO:0000256" key="1">
    <source>
        <dbReference type="SAM" id="Phobius"/>
    </source>
</evidence>
<feature type="transmembrane region" description="Helical" evidence="1">
    <location>
        <begin position="6"/>
        <end position="22"/>
    </location>
</feature>
<evidence type="ECO:0008006" key="4">
    <source>
        <dbReference type="Google" id="ProtNLM"/>
    </source>
</evidence>
<dbReference type="Proteomes" id="UP000177167">
    <property type="component" value="Unassembled WGS sequence"/>
</dbReference>
<proteinExistence type="predicted"/>
<accession>A0A1F8F8H0</accession>
<protein>
    <recommendedName>
        <fullName evidence="4">TIGR03987 family protein</fullName>
    </recommendedName>
</protein>